<evidence type="ECO:0000256" key="5">
    <source>
        <dbReference type="PROSITE-ProRule" id="PRU00560"/>
    </source>
</evidence>
<dbReference type="GO" id="GO:0016787">
    <property type="term" value="F:hydrolase activity"/>
    <property type="evidence" value="ECO:0007669"/>
    <property type="project" value="UniProtKB-UniRule"/>
</dbReference>
<dbReference type="AlphaFoldDB" id="D9R0J8"/>
<evidence type="ECO:0000256" key="6">
    <source>
        <dbReference type="SAM" id="Coils"/>
    </source>
</evidence>
<keyword evidence="6" id="KW-0175">Coiled coil</keyword>
<dbReference type="Proteomes" id="UP000001662">
    <property type="component" value="Chromosome"/>
</dbReference>
<evidence type="ECO:0000259" key="7">
    <source>
        <dbReference type="PROSITE" id="PS51198"/>
    </source>
</evidence>
<dbReference type="Pfam" id="PF13538">
    <property type="entry name" value="UvrD_C_2"/>
    <property type="match status" value="1"/>
</dbReference>
<name>D9R0J8_LACSW</name>
<dbReference type="InterPro" id="IPR027785">
    <property type="entry name" value="UvrD-like_helicase_C"/>
</dbReference>
<reference evidence="8" key="1">
    <citation type="submission" date="2010-07" db="EMBL/GenBank/DDBJ databases">
        <title>Complete sequence of Clostridium saccharolyticum WM1.</title>
        <authorList>
            <consortium name="US DOE Joint Genome Institute"/>
            <person name="Lucas S."/>
            <person name="Copeland A."/>
            <person name="Lapidus A."/>
            <person name="Cheng J.-F."/>
            <person name="Bruce D."/>
            <person name="Goodwin L."/>
            <person name="Pitluck S."/>
            <person name="Chertkov O."/>
            <person name="Detter J.C."/>
            <person name="Han C."/>
            <person name="Tapia R."/>
            <person name="Land M."/>
            <person name="Hauser L."/>
            <person name="Chang Y.-J."/>
            <person name="Jeffries C."/>
            <person name="Kyrpides N."/>
            <person name="Ivanova N."/>
            <person name="Mikhailova N."/>
            <person name="Mouttaki H."/>
            <person name="Lin L."/>
            <person name="Zhou J."/>
            <person name="Hemme C.L."/>
            <person name="Woyke T."/>
        </authorList>
    </citation>
    <scope>NUCLEOTIDE SEQUENCE [LARGE SCALE GENOMIC DNA]</scope>
    <source>
        <strain evidence="8">WM1</strain>
    </source>
</reference>
<keyword evidence="3 5" id="KW-0347">Helicase</keyword>
<gene>
    <name evidence="8" type="ordered locus">Closa_3917</name>
</gene>
<dbReference type="InterPro" id="IPR000212">
    <property type="entry name" value="DNA_helicase_UvrD/REP"/>
</dbReference>
<dbReference type="Gene3D" id="3.40.50.300">
    <property type="entry name" value="P-loop containing nucleotide triphosphate hydrolases"/>
    <property type="match status" value="2"/>
</dbReference>
<dbReference type="eggNOG" id="COG3973">
    <property type="taxonomic scope" value="Bacteria"/>
</dbReference>
<dbReference type="PANTHER" id="PTHR11070">
    <property type="entry name" value="UVRD / RECB / PCRA DNA HELICASE FAMILY MEMBER"/>
    <property type="match status" value="1"/>
</dbReference>
<organism evidence="8 9">
    <name type="scientific">Lacrimispora saccharolytica (strain ATCC 35040 / DSM 2544 / NRCC 2533 / WM1)</name>
    <name type="common">Clostridium saccharolyticum</name>
    <dbReference type="NCBI Taxonomy" id="610130"/>
    <lineage>
        <taxon>Bacteria</taxon>
        <taxon>Bacillati</taxon>
        <taxon>Bacillota</taxon>
        <taxon>Clostridia</taxon>
        <taxon>Lachnospirales</taxon>
        <taxon>Lachnospiraceae</taxon>
        <taxon>Lacrimispora</taxon>
    </lineage>
</organism>
<dbReference type="HOGENOM" id="CLU_010312_4_0_9"/>
<keyword evidence="2 5" id="KW-0378">Hydrolase</keyword>
<accession>D9R0J8</accession>
<sequence>MNICTITFPSTLIVTHRIANNKTVFLISVVLDFLNNGLGNRYSANSKREVVLVMINSQMELEFENTRFKQTIALAREQLDQARERNEVNKSAIISAKKELRENTSHSISNLWSSEGFEALAALNQYANPIADKIADYEAVENKIARLENMIQSPYFARIDFRFEDEEEFEKIYIGRSSLKKDSTNQFFVYDWRSPIASVFYRFVLGQVFYDAPGGRITGQVSLKRQYEISKGKLEYFFDADVQIVDEFLRKLLSQNTSPKMKTIVETIQREQDIVIRDMENDLMMVQGVAGSGKTSIALHRAAYLMYQGLSNKLSADNILIISPNTLFEQYISNVLPELGEDHVVSVVFEDIIASVLKNEQVQSRNQFLENLISNTSYRNRIKRSMEFKTSRQFLEILDRFMADLPHHWMDFKDVIYDGECIISKEALKEKILSGRNETPLGSRLKLIKEYILELISESKKYRLKKTEQVVLKEELLKFMELDLKDVYRKLFHEKEYFYSLADGIIPPGSIDDILADTQDNLNTDMLYYDDATILTYLNLKLYGANKYKAIKQVVIDEAQDYYPLHFEIFHFLFPKAKFTILGDINQTLEKNEDLSLYQEIRRILHRKKSTLVTMDKSFRCTNEILNYGIRFLEVRSEIKSFNRKGDEPRRYEEKDQLSFLNRIITEVNACLEMGYQSIGLICKTEKNALSLFESLKDRADVQLVKNGGSADLHGVFIILVYMSKGLEFDSVLICDADGKNYHSKDDKKLLYIACTRALHRLSLFCLGEASPLLDGNNIGNC</sequence>
<dbReference type="InterPro" id="IPR027417">
    <property type="entry name" value="P-loop_NTPase"/>
</dbReference>
<protein>
    <submittedName>
        <fullName evidence="8">Helicase</fullName>
    </submittedName>
</protein>
<dbReference type="PANTHER" id="PTHR11070:SF17">
    <property type="entry name" value="DNA HELICASE IV"/>
    <property type="match status" value="1"/>
</dbReference>
<feature type="coiled-coil region" evidence="6">
    <location>
        <begin position="65"/>
        <end position="92"/>
    </location>
</feature>
<evidence type="ECO:0000256" key="4">
    <source>
        <dbReference type="ARBA" id="ARBA00022840"/>
    </source>
</evidence>
<dbReference type="PROSITE" id="PS51198">
    <property type="entry name" value="UVRD_HELICASE_ATP_BIND"/>
    <property type="match status" value="1"/>
</dbReference>
<keyword evidence="1 5" id="KW-0547">Nucleotide-binding</keyword>
<keyword evidence="4 5" id="KW-0067">ATP-binding</keyword>
<feature type="domain" description="UvrD-like helicase ATP-binding" evidence="7">
    <location>
        <begin position="267"/>
        <end position="622"/>
    </location>
</feature>
<keyword evidence="9" id="KW-1185">Reference proteome</keyword>
<dbReference type="KEGG" id="csh:Closa_3917"/>
<dbReference type="InterPro" id="IPR014016">
    <property type="entry name" value="UvrD-like_ATP-bd"/>
</dbReference>
<feature type="binding site" evidence="5">
    <location>
        <begin position="288"/>
        <end position="295"/>
    </location>
    <ligand>
        <name>ATP</name>
        <dbReference type="ChEBI" id="CHEBI:30616"/>
    </ligand>
</feature>
<evidence type="ECO:0000313" key="8">
    <source>
        <dbReference type="EMBL" id="ADL06431.1"/>
    </source>
</evidence>
<evidence type="ECO:0000256" key="1">
    <source>
        <dbReference type="ARBA" id="ARBA00022741"/>
    </source>
</evidence>
<dbReference type="GO" id="GO:0005829">
    <property type="term" value="C:cytosol"/>
    <property type="evidence" value="ECO:0007669"/>
    <property type="project" value="TreeGrafter"/>
</dbReference>
<evidence type="ECO:0000313" key="9">
    <source>
        <dbReference type="Proteomes" id="UP000001662"/>
    </source>
</evidence>
<dbReference type="SUPFAM" id="SSF52540">
    <property type="entry name" value="P-loop containing nucleoside triphosphate hydrolases"/>
    <property type="match status" value="1"/>
</dbReference>
<dbReference type="STRING" id="610130.Closa_3917"/>
<evidence type="ECO:0000256" key="3">
    <source>
        <dbReference type="ARBA" id="ARBA00022806"/>
    </source>
</evidence>
<dbReference type="Pfam" id="PF00580">
    <property type="entry name" value="UvrD-helicase"/>
    <property type="match status" value="1"/>
</dbReference>
<dbReference type="GO" id="GO:0043138">
    <property type="term" value="F:3'-5' DNA helicase activity"/>
    <property type="evidence" value="ECO:0007669"/>
    <property type="project" value="TreeGrafter"/>
</dbReference>
<dbReference type="EMBL" id="CP002109">
    <property type="protein sequence ID" value="ADL06431.1"/>
    <property type="molecule type" value="Genomic_DNA"/>
</dbReference>
<proteinExistence type="predicted"/>
<dbReference type="GO" id="GO:0000725">
    <property type="term" value="P:recombinational repair"/>
    <property type="evidence" value="ECO:0007669"/>
    <property type="project" value="TreeGrafter"/>
</dbReference>
<dbReference type="PaxDb" id="610130-Closa_3917"/>
<evidence type="ECO:0000256" key="2">
    <source>
        <dbReference type="ARBA" id="ARBA00022801"/>
    </source>
</evidence>
<dbReference type="GO" id="GO:0003677">
    <property type="term" value="F:DNA binding"/>
    <property type="evidence" value="ECO:0007669"/>
    <property type="project" value="InterPro"/>
</dbReference>
<dbReference type="GO" id="GO:0005524">
    <property type="term" value="F:ATP binding"/>
    <property type="evidence" value="ECO:0007669"/>
    <property type="project" value="UniProtKB-UniRule"/>
</dbReference>